<evidence type="ECO:0000313" key="2">
    <source>
        <dbReference type="EMBL" id="KAK2109690.1"/>
    </source>
</evidence>
<sequence>MEPQATSAPEGVRIFLSIGVDGYRERAYCCVCRAQKGYPPTHPRVLEMLPAERGGQWKLCSPPSPLQHYQNSEEAEQLQLEKGCQGLRMLVKAAEAAKIPVTSGRAAGYEMWEATPVKGPRKAMAARMLQTQGDVTFNSQLWLVESPGCRERSGQANVEHPGSSLPATHAAMLQGRHLPVSFSSPSASTGHPGVSAWTGALARGRLEKVPRGAQYDLHVVSPKSVAGLGVGIFHKTSWSSAGGAWCARAVAQPQAIRRQEEHFRAPLLTPSLLPCREGNGPACLTQSMPEASPTRQEPFLRRNRFAPACPPPPSLFEGWGQWPRTCPSAAEPESADGWRGREVG</sequence>
<reference evidence="2 3" key="1">
    <citation type="submission" date="2023-05" db="EMBL/GenBank/DDBJ databases">
        <title>B98-5 Cell Line De Novo Hybrid Assembly: An Optical Mapping Approach.</title>
        <authorList>
            <person name="Kananen K."/>
            <person name="Auerbach J.A."/>
            <person name="Kautto E."/>
            <person name="Blachly J.S."/>
        </authorList>
    </citation>
    <scope>NUCLEOTIDE SEQUENCE [LARGE SCALE GENOMIC DNA]</scope>
    <source>
        <strain evidence="2">B95-8</strain>
        <tissue evidence="2">Cell line</tissue>
    </source>
</reference>
<keyword evidence="3" id="KW-1185">Reference proteome</keyword>
<dbReference type="Proteomes" id="UP001266305">
    <property type="component" value="Unassembled WGS sequence"/>
</dbReference>
<proteinExistence type="predicted"/>
<feature type="region of interest" description="Disordered" evidence="1">
    <location>
        <begin position="320"/>
        <end position="344"/>
    </location>
</feature>
<protein>
    <submittedName>
        <fullName evidence="2">Uncharacterized protein</fullName>
    </submittedName>
</protein>
<organism evidence="2 3">
    <name type="scientific">Saguinus oedipus</name>
    <name type="common">Cotton-top tamarin</name>
    <name type="synonym">Oedipomidas oedipus</name>
    <dbReference type="NCBI Taxonomy" id="9490"/>
    <lineage>
        <taxon>Eukaryota</taxon>
        <taxon>Metazoa</taxon>
        <taxon>Chordata</taxon>
        <taxon>Craniata</taxon>
        <taxon>Vertebrata</taxon>
        <taxon>Euteleostomi</taxon>
        <taxon>Mammalia</taxon>
        <taxon>Eutheria</taxon>
        <taxon>Euarchontoglires</taxon>
        <taxon>Primates</taxon>
        <taxon>Haplorrhini</taxon>
        <taxon>Platyrrhini</taxon>
        <taxon>Cebidae</taxon>
        <taxon>Callitrichinae</taxon>
        <taxon>Saguinus</taxon>
    </lineage>
</organism>
<evidence type="ECO:0000256" key="1">
    <source>
        <dbReference type="SAM" id="MobiDB-lite"/>
    </source>
</evidence>
<accession>A0ABQ9VKK3</accession>
<gene>
    <name evidence="2" type="ORF">P7K49_009436</name>
</gene>
<evidence type="ECO:0000313" key="3">
    <source>
        <dbReference type="Proteomes" id="UP001266305"/>
    </source>
</evidence>
<dbReference type="EMBL" id="JASSZA010000005">
    <property type="protein sequence ID" value="KAK2109690.1"/>
    <property type="molecule type" value="Genomic_DNA"/>
</dbReference>
<comment type="caution">
    <text evidence="2">The sequence shown here is derived from an EMBL/GenBank/DDBJ whole genome shotgun (WGS) entry which is preliminary data.</text>
</comment>
<name>A0ABQ9VKK3_SAGOE</name>